<dbReference type="UniPathway" id="UPA00135">
    <property type="reaction ID" value="UER00196"/>
</dbReference>
<comment type="function">
    <text evidence="1">Catalyzes the reversible oxidation of 3-phospho-D-glycerate to 3-phosphonooxypyruvate, the first step of the phosphorylated L-serine biosynthesis pathway. Also catalyzes the reversible oxidation of 2-hydroxyglutarate to 2-oxoglutarate.</text>
</comment>
<evidence type="ECO:0000256" key="6">
    <source>
        <dbReference type="ARBA" id="ARBA00021582"/>
    </source>
</evidence>
<dbReference type="SUPFAM" id="SSF55021">
    <property type="entry name" value="ACT-like"/>
    <property type="match status" value="1"/>
</dbReference>
<keyword evidence="15" id="KW-1185">Reference proteome</keyword>
<dbReference type="KEGG" id="psd:DSC_09780"/>
<evidence type="ECO:0000256" key="5">
    <source>
        <dbReference type="ARBA" id="ARBA00013143"/>
    </source>
</evidence>
<dbReference type="Pfam" id="PF02826">
    <property type="entry name" value="2-Hacid_dh_C"/>
    <property type="match status" value="1"/>
</dbReference>
<dbReference type="GO" id="GO:0051287">
    <property type="term" value="F:NAD binding"/>
    <property type="evidence" value="ECO:0007669"/>
    <property type="project" value="InterPro"/>
</dbReference>
<dbReference type="CDD" id="cd04901">
    <property type="entry name" value="ACT_3PGDH"/>
    <property type="match status" value="1"/>
</dbReference>
<accession>G7UNA0</accession>
<dbReference type="InterPro" id="IPR029752">
    <property type="entry name" value="D-isomer_DH_CS1"/>
</dbReference>
<protein>
    <recommendedName>
        <fullName evidence="6">D-3-phosphoglycerate dehydrogenase</fullName>
        <ecNumber evidence="4">1.1.1.399</ecNumber>
        <ecNumber evidence="5">1.1.1.95</ecNumber>
    </recommendedName>
    <alternativeName>
        <fullName evidence="9">2-oxoglutarate reductase</fullName>
    </alternativeName>
</protein>
<dbReference type="InterPro" id="IPR002912">
    <property type="entry name" value="ACT_dom"/>
</dbReference>
<evidence type="ECO:0000313" key="15">
    <source>
        <dbReference type="Proteomes" id="UP000005870"/>
    </source>
</evidence>
<dbReference type="PROSITE" id="PS00670">
    <property type="entry name" value="D_2_HYDROXYACID_DH_2"/>
    <property type="match status" value="1"/>
</dbReference>
<evidence type="ECO:0000313" key="14">
    <source>
        <dbReference type="EMBL" id="AER56604.1"/>
    </source>
</evidence>
<dbReference type="OrthoDB" id="9805416at2"/>
<dbReference type="FunFam" id="3.40.50.720:FF:000041">
    <property type="entry name" value="D-3-phosphoglycerate dehydrogenase"/>
    <property type="match status" value="1"/>
</dbReference>
<dbReference type="InterPro" id="IPR006139">
    <property type="entry name" value="D-isomer_2_OHA_DH_cat_dom"/>
</dbReference>
<sequence length="412" mass="43840">MTKKTSFPKQDIRVLLLEGVSQTAVDTFTAAGYSQIEFHTKSLPEEELKARIAEAHIVGIRSRTQLTAEVLSHARRLIAVGCFCIGTNQVDTEAAELAGIPVFNAPYSNTRSVAELVIAESIMLMRGIPQKNAQCHRGGWSKSAAGSHEVRGKTLGIIGYGHIGTQVGVLAESLGMKVIFHDIETKLSLGNASPALSLEDLLQRADVVTLHVPETAATRDMFGAAQIAAMKKGAHLINASRGTVVDIDALAEALRSGHLGGAAVDVFPVEPKGNGDVFVSPLAGLDQVILTPHVGGSTLEAQDNIGIEVAAKLVRYSDNGSTLSAVNFPEVTLPGHEGSRRILHIHRNVPGVLSQINDVFRDQGINIDGQFLRTDAQVGYVVIDVTATEAQTTVLKDALAAIDGTLRVRTLY</sequence>
<dbReference type="EC" id="1.1.1.399" evidence="4"/>
<dbReference type="PANTHER" id="PTHR43761:SF1">
    <property type="entry name" value="D-ISOMER SPECIFIC 2-HYDROXYACID DEHYDROGENASE CATALYTIC DOMAIN-CONTAINING PROTEIN-RELATED"/>
    <property type="match status" value="1"/>
</dbReference>
<comment type="catalytic activity">
    <reaction evidence="11">
        <text>(2R)-3-phosphoglycerate + NAD(+) = 3-phosphooxypyruvate + NADH + H(+)</text>
        <dbReference type="Rhea" id="RHEA:12641"/>
        <dbReference type="ChEBI" id="CHEBI:15378"/>
        <dbReference type="ChEBI" id="CHEBI:18110"/>
        <dbReference type="ChEBI" id="CHEBI:57540"/>
        <dbReference type="ChEBI" id="CHEBI:57945"/>
        <dbReference type="ChEBI" id="CHEBI:58272"/>
        <dbReference type="EC" id="1.1.1.95"/>
    </reaction>
</comment>
<feature type="domain" description="ACT" evidence="13">
    <location>
        <begin position="341"/>
        <end position="412"/>
    </location>
</feature>
<comment type="catalytic activity">
    <reaction evidence="10">
        <text>(R)-2-hydroxyglutarate + NAD(+) = 2-oxoglutarate + NADH + H(+)</text>
        <dbReference type="Rhea" id="RHEA:49612"/>
        <dbReference type="ChEBI" id="CHEBI:15378"/>
        <dbReference type="ChEBI" id="CHEBI:15801"/>
        <dbReference type="ChEBI" id="CHEBI:16810"/>
        <dbReference type="ChEBI" id="CHEBI:57540"/>
        <dbReference type="ChEBI" id="CHEBI:57945"/>
        <dbReference type="EC" id="1.1.1.399"/>
    </reaction>
</comment>
<dbReference type="InterPro" id="IPR054480">
    <property type="entry name" value="AHAS_small-like_ACT"/>
</dbReference>
<dbReference type="Proteomes" id="UP000005870">
    <property type="component" value="Chromosome"/>
</dbReference>
<comment type="similarity">
    <text evidence="3 12">Belongs to the D-isomer specific 2-hydroxyacid dehydrogenase family.</text>
</comment>
<evidence type="ECO:0000256" key="4">
    <source>
        <dbReference type="ARBA" id="ARBA00013001"/>
    </source>
</evidence>
<dbReference type="GO" id="GO:0004617">
    <property type="term" value="F:phosphoglycerate dehydrogenase activity"/>
    <property type="evidence" value="ECO:0007669"/>
    <property type="project" value="UniProtKB-EC"/>
</dbReference>
<comment type="pathway">
    <text evidence="2">Amino-acid biosynthesis; L-serine biosynthesis; L-serine from 3-phospho-D-glycerate: step 1/3.</text>
</comment>
<evidence type="ECO:0000256" key="2">
    <source>
        <dbReference type="ARBA" id="ARBA00005216"/>
    </source>
</evidence>
<evidence type="ECO:0000259" key="13">
    <source>
        <dbReference type="PROSITE" id="PS51671"/>
    </source>
</evidence>
<dbReference type="SUPFAM" id="SSF52283">
    <property type="entry name" value="Formate/glycerate dehydrogenase catalytic domain-like"/>
    <property type="match status" value="1"/>
</dbReference>
<dbReference type="Gene3D" id="3.40.50.720">
    <property type="entry name" value="NAD(P)-binding Rossmann-like Domain"/>
    <property type="match status" value="2"/>
</dbReference>
<evidence type="ECO:0000256" key="10">
    <source>
        <dbReference type="ARBA" id="ARBA00048126"/>
    </source>
</evidence>
<proteinExistence type="inferred from homology"/>
<reference evidence="14 15" key="1">
    <citation type="journal article" date="2012" name="J. Bacteriol.">
        <title>Complete Genome Sequence of the BTEX-Degrading Bacterium Pseudoxanthomonas spadix BD-a59.</title>
        <authorList>
            <person name="Lee S.H."/>
            <person name="Jin H.M."/>
            <person name="Lee H.J."/>
            <person name="Kim J.M."/>
            <person name="Jeon C.O."/>
        </authorList>
    </citation>
    <scope>NUCLEOTIDE SEQUENCE [LARGE SCALE GENOMIC DNA]</scope>
    <source>
        <strain evidence="14 15">BD-a59</strain>
    </source>
</reference>
<dbReference type="EMBL" id="CP003093">
    <property type="protein sequence ID" value="AER56604.1"/>
    <property type="molecule type" value="Genomic_DNA"/>
</dbReference>
<evidence type="ECO:0000256" key="11">
    <source>
        <dbReference type="ARBA" id="ARBA00048731"/>
    </source>
</evidence>
<evidence type="ECO:0000256" key="7">
    <source>
        <dbReference type="ARBA" id="ARBA00023002"/>
    </source>
</evidence>
<gene>
    <name evidence="14" type="ordered locus">DSC_09780</name>
</gene>
<evidence type="ECO:0000256" key="1">
    <source>
        <dbReference type="ARBA" id="ARBA00003800"/>
    </source>
</evidence>
<dbReference type="eggNOG" id="COG0111">
    <property type="taxonomic scope" value="Bacteria"/>
</dbReference>
<dbReference type="RefSeq" id="WP_014160780.1">
    <property type="nucleotide sequence ID" value="NC_016147.2"/>
</dbReference>
<keyword evidence="8" id="KW-0520">NAD</keyword>
<dbReference type="SUPFAM" id="SSF51735">
    <property type="entry name" value="NAD(P)-binding Rossmann-fold domains"/>
    <property type="match status" value="1"/>
</dbReference>
<dbReference type="NCBIfam" id="NF008759">
    <property type="entry name" value="PRK11790.1"/>
    <property type="match status" value="1"/>
</dbReference>
<dbReference type="InterPro" id="IPR006140">
    <property type="entry name" value="D-isomer_DH_NAD-bd"/>
</dbReference>
<evidence type="ECO:0000256" key="8">
    <source>
        <dbReference type="ARBA" id="ARBA00023027"/>
    </source>
</evidence>
<keyword evidence="7 12" id="KW-0560">Oxidoreductase</keyword>
<dbReference type="PROSITE" id="PS00065">
    <property type="entry name" value="D_2_HYDROXYACID_DH_1"/>
    <property type="match status" value="1"/>
</dbReference>
<dbReference type="InterPro" id="IPR029753">
    <property type="entry name" value="D-isomer_DH_CS"/>
</dbReference>
<dbReference type="CDD" id="cd12176">
    <property type="entry name" value="PGDH_3"/>
    <property type="match status" value="1"/>
</dbReference>
<evidence type="ECO:0000256" key="3">
    <source>
        <dbReference type="ARBA" id="ARBA00005854"/>
    </source>
</evidence>
<name>G7UNA0_PSEUP</name>
<evidence type="ECO:0000256" key="9">
    <source>
        <dbReference type="ARBA" id="ARBA00030455"/>
    </source>
</evidence>
<dbReference type="InterPro" id="IPR036291">
    <property type="entry name" value="NAD(P)-bd_dom_sf"/>
</dbReference>
<dbReference type="InterPro" id="IPR045865">
    <property type="entry name" value="ACT-like_dom_sf"/>
</dbReference>
<dbReference type="STRING" id="1045855.DSC_09780"/>
<dbReference type="GO" id="GO:0047545">
    <property type="term" value="F:(S)-2-hydroxyglutarate dehydrogenase activity"/>
    <property type="evidence" value="ECO:0007669"/>
    <property type="project" value="UniProtKB-ARBA"/>
</dbReference>
<dbReference type="EC" id="1.1.1.95" evidence="5"/>
<dbReference type="AlphaFoldDB" id="G7UNA0"/>
<dbReference type="HOGENOM" id="CLU_019796_9_2_6"/>
<dbReference type="Pfam" id="PF22629">
    <property type="entry name" value="ACT_AHAS_ss"/>
    <property type="match status" value="1"/>
</dbReference>
<dbReference type="Gene3D" id="3.30.70.260">
    <property type="match status" value="1"/>
</dbReference>
<dbReference type="Pfam" id="PF00389">
    <property type="entry name" value="2-Hacid_dh"/>
    <property type="match status" value="1"/>
</dbReference>
<dbReference type="GO" id="GO:0006564">
    <property type="term" value="P:L-serine biosynthetic process"/>
    <property type="evidence" value="ECO:0007669"/>
    <property type="project" value="UniProtKB-ARBA"/>
</dbReference>
<dbReference type="PROSITE" id="PS51671">
    <property type="entry name" value="ACT"/>
    <property type="match status" value="1"/>
</dbReference>
<dbReference type="InterPro" id="IPR050418">
    <property type="entry name" value="D-iso_2-hydroxyacid_DH_PdxB"/>
</dbReference>
<evidence type="ECO:0000256" key="12">
    <source>
        <dbReference type="RuleBase" id="RU003719"/>
    </source>
</evidence>
<organism evidence="14 15">
    <name type="scientific">Pseudoxanthomonas spadix (strain BD-a59)</name>
    <dbReference type="NCBI Taxonomy" id="1045855"/>
    <lineage>
        <taxon>Bacteria</taxon>
        <taxon>Pseudomonadati</taxon>
        <taxon>Pseudomonadota</taxon>
        <taxon>Gammaproteobacteria</taxon>
        <taxon>Lysobacterales</taxon>
        <taxon>Lysobacteraceae</taxon>
        <taxon>Pseudoxanthomonas</taxon>
    </lineage>
</organism>
<dbReference type="PANTHER" id="PTHR43761">
    <property type="entry name" value="D-ISOMER SPECIFIC 2-HYDROXYACID DEHYDROGENASE FAMILY PROTEIN (AFU_ORTHOLOGUE AFUA_1G13630)"/>
    <property type="match status" value="1"/>
</dbReference>